<dbReference type="PROSITE" id="PS51144">
    <property type="entry name" value="ALPHA_CA_2"/>
    <property type="match status" value="2"/>
</dbReference>
<dbReference type="Proteomes" id="UP000515145">
    <property type="component" value="Chromosome 19"/>
</dbReference>
<dbReference type="OrthoDB" id="429145at2759"/>
<evidence type="ECO:0000259" key="5">
    <source>
        <dbReference type="PROSITE" id="PS51144"/>
    </source>
</evidence>
<dbReference type="InterPro" id="IPR001148">
    <property type="entry name" value="CA_dom"/>
</dbReference>
<dbReference type="PANTHER" id="PTHR18952:SF200">
    <property type="entry name" value="CARBONIC ANHYDRASE"/>
    <property type="match status" value="1"/>
</dbReference>
<dbReference type="SUPFAM" id="SSF51069">
    <property type="entry name" value="Carbonic anhydrase"/>
    <property type="match status" value="2"/>
</dbReference>
<keyword evidence="2 4" id="KW-0479">Metal-binding</keyword>
<dbReference type="GO" id="GO:0004089">
    <property type="term" value="F:carbonate dehydratase activity"/>
    <property type="evidence" value="ECO:0007669"/>
    <property type="project" value="UniProtKB-UniRule"/>
</dbReference>
<evidence type="ECO:0000256" key="1">
    <source>
        <dbReference type="ARBA" id="ARBA00010718"/>
    </source>
</evidence>
<comment type="function">
    <text evidence="4">Reversible hydration of carbon dioxide.</text>
</comment>
<evidence type="ECO:0000256" key="2">
    <source>
        <dbReference type="ARBA" id="ARBA00022723"/>
    </source>
</evidence>
<organism evidence="6 7">
    <name type="scientific">Parambassis ranga</name>
    <name type="common">Indian glassy fish</name>
    <dbReference type="NCBI Taxonomy" id="210632"/>
    <lineage>
        <taxon>Eukaryota</taxon>
        <taxon>Metazoa</taxon>
        <taxon>Chordata</taxon>
        <taxon>Craniata</taxon>
        <taxon>Vertebrata</taxon>
        <taxon>Euteleostomi</taxon>
        <taxon>Actinopterygii</taxon>
        <taxon>Neopterygii</taxon>
        <taxon>Teleostei</taxon>
        <taxon>Neoteleostei</taxon>
        <taxon>Acanthomorphata</taxon>
        <taxon>Ovalentaria</taxon>
        <taxon>Ambassidae</taxon>
        <taxon>Parambassis</taxon>
    </lineage>
</organism>
<reference evidence="7" key="1">
    <citation type="submission" date="2025-08" db="UniProtKB">
        <authorList>
            <consortium name="RefSeq"/>
        </authorList>
    </citation>
    <scope>IDENTIFICATION</scope>
</reference>
<dbReference type="GO" id="GO:0008270">
    <property type="term" value="F:zinc ion binding"/>
    <property type="evidence" value="ECO:0007669"/>
    <property type="project" value="UniProtKB-UniRule"/>
</dbReference>
<dbReference type="RefSeq" id="XP_028286208.1">
    <property type="nucleotide sequence ID" value="XM_028430407.1"/>
</dbReference>
<dbReference type="InterPro" id="IPR036398">
    <property type="entry name" value="CA_dom_sf"/>
</dbReference>
<comment type="catalytic activity">
    <reaction evidence="4">
        <text>hydrogencarbonate + H(+) = CO2 + H2O</text>
        <dbReference type="Rhea" id="RHEA:10748"/>
        <dbReference type="ChEBI" id="CHEBI:15377"/>
        <dbReference type="ChEBI" id="CHEBI:15378"/>
        <dbReference type="ChEBI" id="CHEBI:16526"/>
        <dbReference type="ChEBI" id="CHEBI:17544"/>
        <dbReference type="EC" id="4.2.1.1"/>
    </reaction>
</comment>
<dbReference type="Pfam" id="PF00194">
    <property type="entry name" value="Carb_anhydrase"/>
    <property type="match status" value="2"/>
</dbReference>
<evidence type="ECO:0000313" key="7">
    <source>
        <dbReference type="RefSeq" id="XP_028286208.1"/>
    </source>
</evidence>
<comment type="cofactor">
    <cofactor evidence="4">
        <name>Zn(2+)</name>
        <dbReference type="ChEBI" id="CHEBI:29105"/>
    </cofactor>
</comment>
<dbReference type="Gene3D" id="3.10.200.10">
    <property type="entry name" value="Alpha carbonic anhydrase"/>
    <property type="match status" value="2"/>
</dbReference>
<dbReference type="GeneID" id="114451636"/>
<accession>A0A6P7K9M0</accession>
<dbReference type="PANTHER" id="PTHR18952">
    <property type="entry name" value="CARBONIC ANHYDRASE"/>
    <property type="match status" value="1"/>
</dbReference>
<sequence>MHFPPLVPYLCLGALVQYDETPSRWKDFATACGAQRQSPIDIITSNVETDETLVNFIFNFSSKNVIKSFKNTGHTVQYMLETDGVEVSGGGLDGTYTPIQFHFHWGGSTDHQLGSEHTIDGNRYPMEMHIVSLKKGLNVTEAAAEEVNMSQPWHYLTEKLPKDDEKYTLNHNISIDELIGGVDLTKFYRYNGSLTTPDCNEAVVWTVFHEPIIVSKELIKLFPERTDISDTYRPTQDLNGRKVLASPALLPNHHWCYDDHCEYSPNLWPSLPDSKCGGQSQSPIIITTDDVQEDSSLNSFTFTNFNDKHAIESIINTGHTVMCVLKADTVEVSGGALGHIYSTLQFHFHWGSRSSDGSEHMVNSKRYPMEIHIVSKRKDLTLEDAIQIADGLAVLGFFIESTETTKGSANSSGFGGTSSLSNSTSDAWNKLTAYLTRIKDINDKANFTDEISIDDLLGIVNRHEYYRYNGSLTTPTCNEAVVWTVFKEPIKVDNNLIMMFPDELKYHDVFRPTQPHNDRKIYSTSASCSPAPVLWPLLLTSLCAFWL</sequence>
<dbReference type="EC" id="4.2.1.1" evidence="4"/>
<gene>
    <name evidence="7" type="primary">LOC114451636</name>
</gene>
<evidence type="ECO:0000313" key="6">
    <source>
        <dbReference type="Proteomes" id="UP000515145"/>
    </source>
</evidence>
<feature type="domain" description="Alpha-carbonic anhydrase" evidence="5">
    <location>
        <begin position="16"/>
        <end position="247"/>
    </location>
</feature>
<dbReference type="InParanoid" id="A0A6P7K9M0"/>
<dbReference type="InterPro" id="IPR018338">
    <property type="entry name" value="Carbonic_anhydrase_a-class_CS"/>
</dbReference>
<keyword evidence="3 4" id="KW-0862">Zinc</keyword>
<dbReference type="GO" id="GO:0005886">
    <property type="term" value="C:plasma membrane"/>
    <property type="evidence" value="ECO:0007669"/>
    <property type="project" value="TreeGrafter"/>
</dbReference>
<dbReference type="SMART" id="SM01057">
    <property type="entry name" value="Carb_anhydrase"/>
    <property type="match status" value="2"/>
</dbReference>
<dbReference type="InterPro" id="IPR023561">
    <property type="entry name" value="Carbonic_anhydrase_a-class"/>
</dbReference>
<feature type="domain" description="Alpha-carbonic anhydrase" evidence="5">
    <location>
        <begin position="253"/>
        <end position="525"/>
    </location>
</feature>
<keyword evidence="4" id="KW-0456">Lyase</keyword>
<evidence type="ECO:0000256" key="4">
    <source>
        <dbReference type="RuleBase" id="RU367011"/>
    </source>
</evidence>
<protein>
    <recommendedName>
        <fullName evidence="4">Carbonic anhydrase</fullName>
        <ecNumber evidence="4">4.2.1.1</ecNumber>
    </recommendedName>
</protein>
<dbReference type="AlphaFoldDB" id="A0A6P7K9M0"/>
<evidence type="ECO:0000256" key="3">
    <source>
        <dbReference type="ARBA" id="ARBA00022833"/>
    </source>
</evidence>
<comment type="similarity">
    <text evidence="1 4">Belongs to the alpha-carbonic anhydrase family.</text>
</comment>
<dbReference type="PROSITE" id="PS00162">
    <property type="entry name" value="ALPHA_CA_1"/>
    <property type="match status" value="2"/>
</dbReference>
<proteinExistence type="inferred from homology"/>
<name>A0A6P7K9M0_9TELE</name>
<keyword evidence="6" id="KW-1185">Reference proteome</keyword>